<proteinExistence type="predicted"/>
<feature type="compositionally biased region" description="Polar residues" evidence="1">
    <location>
        <begin position="762"/>
        <end position="773"/>
    </location>
</feature>
<feature type="compositionally biased region" description="Pro residues" evidence="1">
    <location>
        <begin position="985"/>
        <end position="1001"/>
    </location>
</feature>
<feature type="compositionally biased region" description="Polar residues" evidence="1">
    <location>
        <begin position="851"/>
        <end position="867"/>
    </location>
</feature>
<evidence type="ECO:0000256" key="1">
    <source>
        <dbReference type="SAM" id="MobiDB-lite"/>
    </source>
</evidence>
<evidence type="ECO:0008006" key="4">
    <source>
        <dbReference type="Google" id="ProtNLM"/>
    </source>
</evidence>
<name>A0A2H3JIT2_WOLCO</name>
<dbReference type="OMA" id="FALSKQW"/>
<evidence type="ECO:0000313" key="3">
    <source>
        <dbReference type="Proteomes" id="UP000218811"/>
    </source>
</evidence>
<dbReference type="Proteomes" id="UP000218811">
    <property type="component" value="Unassembled WGS sequence"/>
</dbReference>
<keyword evidence="3" id="KW-1185">Reference proteome</keyword>
<feature type="compositionally biased region" description="Pro residues" evidence="1">
    <location>
        <begin position="1131"/>
        <end position="1145"/>
    </location>
</feature>
<feature type="compositionally biased region" description="Polar residues" evidence="1">
    <location>
        <begin position="1246"/>
        <end position="1262"/>
    </location>
</feature>
<organism evidence="2 3">
    <name type="scientific">Wolfiporia cocos (strain MD-104)</name>
    <name type="common">Brown rot fungus</name>
    <dbReference type="NCBI Taxonomy" id="742152"/>
    <lineage>
        <taxon>Eukaryota</taxon>
        <taxon>Fungi</taxon>
        <taxon>Dikarya</taxon>
        <taxon>Basidiomycota</taxon>
        <taxon>Agaricomycotina</taxon>
        <taxon>Agaricomycetes</taxon>
        <taxon>Polyporales</taxon>
        <taxon>Phaeolaceae</taxon>
        <taxon>Wolfiporia</taxon>
    </lineage>
</organism>
<feature type="region of interest" description="Disordered" evidence="1">
    <location>
        <begin position="167"/>
        <end position="207"/>
    </location>
</feature>
<feature type="region of interest" description="Disordered" evidence="1">
    <location>
        <begin position="590"/>
        <end position="635"/>
    </location>
</feature>
<feature type="compositionally biased region" description="Pro residues" evidence="1">
    <location>
        <begin position="1038"/>
        <end position="1048"/>
    </location>
</feature>
<dbReference type="OrthoDB" id="3256387at2759"/>
<dbReference type="STRING" id="742152.A0A2H3JIT2"/>
<reference evidence="2 3" key="1">
    <citation type="journal article" date="2012" name="Science">
        <title>The Paleozoic origin of enzymatic lignin decomposition reconstructed from 31 fungal genomes.</title>
        <authorList>
            <person name="Floudas D."/>
            <person name="Binder M."/>
            <person name="Riley R."/>
            <person name="Barry K."/>
            <person name="Blanchette R.A."/>
            <person name="Henrissat B."/>
            <person name="Martinez A.T."/>
            <person name="Otillar R."/>
            <person name="Spatafora J.W."/>
            <person name="Yadav J.S."/>
            <person name="Aerts A."/>
            <person name="Benoit I."/>
            <person name="Boyd A."/>
            <person name="Carlson A."/>
            <person name="Copeland A."/>
            <person name="Coutinho P.M."/>
            <person name="de Vries R.P."/>
            <person name="Ferreira P."/>
            <person name="Findley K."/>
            <person name="Foster B."/>
            <person name="Gaskell J."/>
            <person name="Glotzer D."/>
            <person name="Gorecki P."/>
            <person name="Heitman J."/>
            <person name="Hesse C."/>
            <person name="Hori C."/>
            <person name="Igarashi K."/>
            <person name="Jurgens J.A."/>
            <person name="Kallen N."/>
            <person name="Kersten P."/>
            <person name="Kohler A."/>
            <person name="Kuees U."/>
            <person name="Kumar T.K.A."/>
            <person name="Kuo A."/>
            <person name="LaButti K."/>
            <person name="Larrondo L.F."/>
            <person name="Lindquist E."/>
            <person name="Ling A."/>
            <person name="Lombard V."/>
            <person name="Lucas S."/>
            <person name="Lundell T."/>
            <person name="Martin R."/>
            <person name="McLaughlin D.J."/>
            <person name="Morgenstern I."/>
            <person name="Morin E."/>
            <person name="Murat C."/>
            <person name="Nagy L.G."/>
            <person name="Nolan M."/>
            <person name="Ohm R.A."/>
            <person name="Patyshakuliyeva A."/>
            <person name="Rokas A."/>
            <person name="Ruiz-Duenas F.J."/>
            <person name="Sabat G."/>
            <person name="Salamov A."/>
            <person name="Samejima M."/>
            <person name="Schmutz J."/>
            <person name="Slot J.C."/>
            <person name="St John F."/>
            <person name="Stenlid J."/>
            <person name="Sun H."/>
            <person name="Sun S."/>
            <person name="Syed K."/>
            <person name="Tsang A."/>
            <person name="Wiebenga A."/>
            <person name="Young D."/>
            <person name="Pisabarro A."/>
            <person name="Eastwood D.C."/>
            <person name="Martin F."/>
            <person name="Cullen D."/>
            <person name="Grigoriev I.V."/>
            <person name="Hibbett D.S."/>
        </authorList>
    </citation>
    <scope>NUCLEOTIDE SEQUENCE [LARGE SCALE GENOMIC DNA]</scope>
    <source>
        <strain evidence="2 3">MD-104</strain>
    </source>
</reference>
<dbReference type="EMBL" id="KB468053">
    <property type="protein sequence ID" value="PCH39783.1"/>
    <property type="molecule type" value="Genomic_DNA"/>
</dbReference>
<feature type="compositionally biased region" description="Acidic residues" evidence="1">
    <location>
        <begin position="621"/>
        <end position="630"/>
    </location>
</feature>
<dbReference type="AlphaFoldDB" id="A0A2H3JIT2"/>
<accession>A0A2H3JIT2</accession>
<feature type="region of interest" description="Disordered" evidence="1">
    <location>
        <begin position="533"/>
        <end position="573"/>
    </location>
</feature>
<gene>
    <name evidence="2" type="ORF">WOLCODRAFT_142774</name>
</gene>
<feature type="compositionally biased region" description="Low complexity" evidence="1">
    <location>
        <begin position="774"/>
        <end position="785"/>
    </location>
</feature>
<protein>
    <recommendedName>
        <fullName evidence="4">PH domain-containing protein</fullName>
    </recommendedName>
</protein>
<feature type="region of interest" description="Disordered" evidence="1">
    <location>
        <begin position="645"/>
        <end position="664"/>
    </location>
</feature>
<feature type="compositionally biased region" description="Polar residues" evidence="1">
    <location>
        <begin position="340"/>
        <end position="351"/>
    </location>
</feature>
<feature type="compositionally biased region" description="Low complexity" evidence="1">
    <location>
        <begin position="550"/>
        <end position="573"/>
    </location>
</feature>
<feature type="region of interest" description="Disordered" evidence="1">
    <location>
        <begin position="729"/>
        <end position="785"/>
    </location>
</feature>
<feature type="compositionally biased region" description="Pro residues" evidence="1">
    <location>
        <begin position="1074"/>
        <end position="1105"/>
    </location>
</feature>
<feature type="compositionally biased region" description="Low complexity" evidence="1">
    <location>
        <begin position="592"/>
        <end position="613"/>
    </location>
</feature>
<feature type="region of interest" description="Disordered" evidence="1">
    <location>
        <begin position="814"/>
        <end position="1262"/>
    </location>
</feature>
<sequence length="1262" mass="131412">MSDPSGMVSAWQQIRHPPLDSRLATSTAMSGLPCELPIAQAGPARGSSPRCGHYFTFNYKPCLRALHLVLVAGRRAAAYVAEGNALSLASDVAQSSQEFPAPTLRSGGEPNAGLPFLMNLMRSGRKWKARGAYMGGYRISADETCPSNALSSLLSVLSSLPSVLSSLPRSRSSPSAMVSRPTTPVSTKQREPTPHSRTASLPADPFTAHPTASSSFVTYEPPMAVSSAGTTPLASVPKRARGSLLLAAAASLARPRSSKGKKKAPPPPAQSPFMFSEVIEISAARAEDEDAERERLRDAAAQSIGLDRGLLEEQNERSSSVSSDRREHDSDGGNELSRIPTPTASYANGVSGSELPTPPGYPGYPATRASLDPFVQLVARIAKHHPPPSLLHLALARQWKSRILLLTLSHSSKPSAAGTVHLHVFKGAAADERELERVLVGADSVAYMADDEIGGRRGVVRIVSAPGAGEMSLHMADAAEAQRWIAAIKQAVLTQRSVRAGLGAMAHSPGGVEPRGDLDVMLSMRAQGMLASPTGSTFAHDVAPPPASPGPSFTSSASSAPASPAPASVRSSVARSPAGAVSALRGLFSAGSRPRSPSIVSASAPPSVAGAVGRSAAEDGERGEDEDGVDDSFGRAGTNLLHMLRTGASPVPPSPSTPTPTQVRPESALAYAQLDRKIMHERDMQLIEEKANGNGNGVGYGHGHGMRSFSGGTFASGWGRMDGFPFNERTYTPVRSPSLQPPPRRRAYTSSGIPMGPRARPDTNTHVTNGSATLNGSANGNASEANGLSPAATYAYTHTNASTAESFGLRQTNGNTALFSATPPTSSATPGSPPLSASGSRPSTRDGRPRTSLSSVSSIEPRSSNELSRSHSTRRWSRASALPSRLTPPDGALPIPPATSISPSASFRSSMARHPYAAEGTSPPSRSPSMQSSPQSFILNLRNARRASSGSARSASSLSAGAAHSPPRGSVLGTQRPRAAHRASMPPPQRPAPIIALPPTPASAEDDTGSPKSAPANRSSFRESLVLRKHHRLSLSPPTLPPASGLPPRPDETSSCGMHRRSSSTGSAQLTPIPASPAPPFPPFPPPRGPLPPTPEQSQPQPQPQSQPQTPTRSASASIKQRLRMLSSSAPAPPAIPLPRPPSPVPSTIDPYSVPSTPIGEPITTFQLDPSFLGASPPTPPPPRSAVRPPSPGPSPELQGLTSLSPPPRRRSQRMSTHGSHTPRESPERPPLPAADAAGPDVTPSMPLSLSPHTSAVSLLDV</sequence>
<feature type="region of interest" description="Disordered" evidence="1">
    <location>
        <begin position="251"/>
        <end position="275"/>
    </location>
</feature>
<feature type="region of interest" description="Disordered" evidence="1">
    <location>
        <begin position="306"/>
        <end position="364"/>
    </location>
</feature>
<feature type="compositionally biased region" description="Low complexity" evidence="1">
    <location>
        <begin position="922"/>
        <end position="963"/>
    </location>
</feature>
<feature type="compositionally biased region" description="Pro residues" evidence="1">
    <location>
        <begin position="1177"/>
        <end position="1195"/>
    </location>
</feature>
<evidence type="ECO:0000313" key="2">
    <source>
        <dbReference type="EMBL" id="PCH39783.1"/>
    </source>
</evidence>
<feature type="compositionally biased region" description="Low complexity" evidence="1">
    <location>
        <begin position="816"/>
        <end position="842"/>
    </location>
</feature>